<organism evidence="8 9">
    <name type="scientific">Rhodotorula taiwanensis</name>
    <dbReference type="NCBI Taxonomy" id="741276"/>
    <lineage>
        <taxon>Eukaryota</taxon>
        <taxon>Fungi</taxon>
        <taxon>Dikarya</taxon>
        <taxon>Basidiomycota</taxon>
        <taxon>Pucciniomycotina</taxon>
        <taxon>Microbotryomycetes</taxon>
        <taxon>Sporidiobolales</taxon>
        <taxon>Sporidiobolaceae</taxon>
        <taxon>Rhodotorula</taxon>
    </lineage>
</organism>
<feature type="compositionally biased region" description="Acidic residues" evidence="6">
    <location>
        <begin position="816"/>
        <end position="834"/>
    </location>
</feature>
<evidence type="ECO:0000313" key="8">
    <source>
        <dbReference type="EMBL" id="POY73758.1"/>
    </source>
</evidence>
<dbReference type="InterPro" id="IPR014001">
    <property type="entry name" value="Helicase_ATP-bd"/>
</dbReference>
<sequence length="1543" mass="166820">MAAFANGFQEDDDPLPVVVVPEPARVDEAASSSSPRRRRSTPPAKVDSNGNGSAESGAPVDTLDLTEDSPEPENGCGGGESMPGDDRRGGNRRPPHDLGRVGSAAGSPFRQNTLGFANAAAGQPGGVGGSSHSPSRTPSGTTASGPSGGFGQYASLSAGRSSSREARNDGAAGLSRRGSSSHDPGAGPSVNSFRQIPVISSAAAARIPSAQLPVASTSSHAAGPPSGGFMQPVSSPAAAAALLAGGTGFSTAKILQATQSAFDANKPLAQRIPGPPASPAGAAAAAAAIKRESNKGKGRADFVDLTADDGVSDDDEIVIDETPVCIGEVHTFGLVLDVVDEVLPPPSVPPTRPDGSPWPFDELEQMHRTHKQQVKAYSHPLPVYIFRDEQALFSGSTREMLRLITPNTHRKFAFIDYKVANVIGPLLSNGYHGDGPHFKEGGKLACVAEIDRRGEPNPALMKLRLLLFARPFDVPGIARTLETAHPPIWLEHPVSYNSAEWGGARYQNPHNPAPGVGSRGADAERRRQALVSGVYGGSSIGAQKVAKAVDVQKQQVEEVFMNLKSGIDLEEVTPPPIVSTTLYPHQKQALSFLLDREAVVEIPEKDEKGKPPAMVSLWQRKSDAYGQVRGWTNTVTDLEIAGPTPPPQARGAILADDMGLGKTIVVISLVCTTLDEARKWAKEAPSKDRLDSRLEDNVKEGRPVQASDFTTRMGTLEGDYGASSSKPLSKKKQAKQRREKAKEEAVQLRFEKLVCRSRATLIVCPLSTVQNWESQFEEHTTAVDVDPQGGKSIAVDARSAVGKALKRKMRIADSDEEGDYVVADQADEDSDDISDSSMKSEPSSKKSALKIYIYHGASRCEDPKRLADHDVVITTFSTLGTEFSKQCRADEEREDEEALAAQRAAEEEDGIVEVFGFGPNGEILTSPPGQADAEKAAKAKAEKEKKAKRKRKRVEGSGVSPLQAIQWFRVVLDEAHIIKEHRTIQARAACDLSTSRRICLTGTPLQNSLNDIFSLLCFIRLEPFLDRHVWTQYVGALAQKGEPLGAERLKVIMRHLALRRTKDTKDANGKPILALPPIDNKLLHLDFSESERAFYRNHHTRYKHDFAKLEETDSVMKNFCSILQELLKLRQICVHPALLQDSQDRAAAAGEGGGDLVATIEKHGISKSRAIQLLQLILEAGGGGCLECGHQMAAFARAEGADDQIDEDAAGANAGKPGRKPAKKARKATKLQSVPTSAATSDDDTAAATSEDDVPYIVTRCQHTFCPQCFRQHMCATWPLVKSDDKSQCRVCQAEFQPAVDAVEVHAREYAKALAQSSEQQANKGKGKGKKAATRLFEHSTKTRHLMGDLLPFSMVNPYSANYDPAFDPAANLEKTGGTVGFQPVPGEIVKSVVFSQWTTLLDRLGDALDEQHIVYHRLDGSMNRDQRSAAMEAFKSDPRCEVLLVSLRAGGVGLNLTAGRRVYLMEPFWNPAVENQAVDRIYRLGQTKSVQTIRYVMDKTIETNMLKVQQRKKELAQMSVGRTLSKLELAKQRQQEIAILLE</sequence>
<reference evidence="8 9" key="1">
    <citation type="journal article" date="2018" name="Front. Microbiol.">
        <title>Prospects for Fungal Bioremediation of Acidic Radioactive Waste Sites: Characterization and Genome Sequence of Rhodotorula taiwanensis MD1149.</title>
        <authorList>
            <person name="Tkavc R."/>
            <person name="Matrosova V.Y."/>
            <person name="Grichenko O.E."/>
            <person name="Gostincar C."/>
            <person name="Volpe R.P."/>
            <person name="Klimenkova P."/>
            <person name="Gaidamakova E.K."/>
            <person name="Zhou C.E."/>
            <person name="Stewart B.J."/>
            <person name="Lyman M.G."/>
            <person name="Malfatti S.A."/>
            <person name="Rubinfeld B."/>
            <person name="Courtot M."/>
            <person name="Singh J."/>
            <person name="Dalgard C.L."/>
            <person name="Hamilton T."/>
            <person name="Frey K.G."/>
            <person name="Gunde-Cimerman N."/>
            <person name="Dugan L."/>
            <person name="Daly M.J."/>
        </authorList>
    </citation>
    <scope>NUCLEOTIDE SEQUENCE [LARGE SCALE GENOMIC DNA]</scope>
    <source>
        <strain evidence="8 9">MD1149</strain>
    </source>
</reference>
<feature type="compositionally biased region" description="Basic residues" evidence="6">
    <location>
        <begin position="728"/>
        <end position="739"/>
    </location>
</feature>
<dbReference type="SMART" id="SM00487">
    <property type="entry name" value="DEXDc"/>
    <property type="match status" value="1"/>
</dbReference>
<dbReference type="Gene3D" id="3.40.50.300">
    <property type="entry name" value="P-loop containing nucleotide triphosphate hydrolases"/>
    <property type="match status" value="1"/>
</dbReference>
<dbReference type="GO" id="GO:0016787">
    <property type="term" value="F:hydrolase activity"/>
    <property type="evidence" value="ECO:0007669"/>
    <property type="project" value="UniProtKB-KW"/>
</dbReference>
<dbReference type="EMBL" id="PJQD01000035">
    <property type="protein sequence ID" value="POY73758.1"/>
    <property type="molecule type" value="Genomic_DNA"/>
</dbReference>
<keyword evidence="5" id="KW-0175">Coiled coil</keyword>
<dbReference type="InterPro" id="IPR013083">
    <property type="entry name" value="Znf_RING/FYVE/PHD"/>
</dbReference>
<feature type="region of interest" description="Disordered" evidence="6">
    <location>
        <begin position="1"/>
        <end position="193"/>
    </location>
</feature>
<feature type="compositionally biased region" description="Low complexity" evidence="6">
    <location>
        <begin position="130"/>
        <end position="145"/>
    </location>
</feature>
<dbReference type="Pfam" id="PF00271">
    <property type="entry name" value="Helicase_C"/>
    <property type="match status" value="1"/>
</dbReference>
<keyword evidence="2" id="KW-0547">Nucleotide-binding</keyword>
<feature type="compositionally biased region" description="Basic and acidic residues" evidence="6">
    <location>
        <begin position="84"/>
        <end position="99"/>
    </location>
</feature>
<dbReference type="GO" id="GO:0006281">
    <property type="term" value="P:DNA repair"/>
    <property type="evidence" value="ECO:0007669"/>
    <property type="project" value="TreeGrafter"/>
</dbReference>
<feature type="compositionally biased region" description="Basic residues" evidence="6">
    <location>
        <begin position="1217"/>
        <end position="1229"/>
    </location>
</feature>
<evidence type="ECO:0000313" key="9">
    <source>
        <dbReference type="Proteomes" id="UP000237144"/>
    </source>
</evidence>
<comment type="caution">
    <text evidence="8">The sequence shown here is derived from an EMBL/GenBank/DDBJ whole genome shotgun (WGS) entry which is preliminary data.</text>
</comment>
<feature type="domain" description="Helicase C-terminal" evidence="7">
    <location>
        <begin position="1384"/>
        <end position="1525"/>
    </location>
</feature>
<dbReference type="PANTHER" id="PTHR45626">
    <property type="entry name" value="TRANSCRIPTION TERMINATION FACTOR 2-RELATED"/>
    <property type="match status" value="1"/>
</dbReference>
<feature type="compositionally biased region" description="Low complexity" evidence="6">
    <location>
        <begin position="15"/>
        <end position="34"/>
    </location>
</feature>
<dbReference type="SUPFAM" id="SSF52540">
    <property type="entry name" value="P-loop containing nucleoside triphosphate hydrolases"/>
    <property type="match status" value="2"/>
</dbReference>
<evidence type="ECO:0000256" key="3">
    <source>
        <dbReference type="ARBA" id="ARBA00022801"/>
    </source>
</evidence>
<dbReference type="PROSITE" id="PS51194">
    <property type="entry name" value="HELICASE_CTER"/>
    <property type="match status" value="1"/>
</dbReference>
<dbReference type="InterPro" id="IPR038718">
    <property type="entry name" value="SNF2-like_sf"/>
</dbReference>
<dbReference type="CDD" id="cd18793">
    <property type="entry name" value="SF2_C_SNF"/>
    <property type="match status" value="1"/>
</dbReference>
<dbReference type="GO" id="GO:0005634">
    <property type="term" value="C:nucleus"/>
    <property type="evidence" value="ECO:0007669"/>
    <property type="project" value="TreeGrafter"/>
</dbReference>
<dbReference type="Gene3D" id="3.40.50.10810">
    <property type="entry name" value="Tandem AAA-ATPase domain"/>
    <property type="match status" value="2"/>
</dbReference>
<dbReference type="PANTHER" id="PTHR45626:SF52">
    <property type="entry name" value="SINGLE-STRANDED DNA-DEPENDENT ATPASE (EUROFUNG)"/>
    <property type="match status" value="1"/>
</dbReference>
<dbReference type="InterPro" id="IPR049730">
    <property type="entry name" value="SNF2/RAD54-like_C"/>
</dbReference>
<dbReference type="CDD" id="cd18008">
    <property type="entry name" value="DEXDc_SHPRH-like"/>
    <property type="match status" value="1"/>
</dbReference>
<evidence type="ECO:0000256" key="6">
    <source>
        <dbReference type="SAM" id="MobiDB-lite"/>
    </source>
</evidence>
<dbReference type="Gene3D" id="3.30.40.10">
    <property type="entry name" value="Zinc/RING finger domain, C3HC4 (zinc finger)"/>
    <property type="match status" value="1"/>
</dbReference>
<keyword evidence="3" id="KW-0378">Hydrolase</keyword>
<dbReference type="GO" id="GO:0008094">
    <property type="term" value="F:ATP-dependent activity, acting on DNA"/>
    <property type="evidence" value="ECO:0007669"/>
    <property type="project" value="TreeGrafter"/>
</dbReference>
<evidence type="ECO:0000259" key="7">
    <source>
        <dbReference type="PROSITE" id="PS51194"/>
    </source>
</evidence>
<feature type="region of interest" description="Disordered" evidence="6">
    <location>
        <begin position="1208"/>
        <end position="1249"/>
    </location>
</feature>
<feature type="coiled-coil region" evidence="5">
    <location>
        <begin position="888"/>
        <end position="953"/>
    </location>
</feature>
<dbReference type="InterPro" id="IPR001650">
    <property type="entry name" value="Helicase_C-like"/>
</dbReference>
<evidence type="ECO:0000256" key="1">
    <source>
        <dbReference type="ARBA" id="ARBA00007025"/>
    </source>
</evidence>
<feature type="region of interest" description="Disordered" evidence="6">
    <location>
        <begin position="816"/>
        <end position="842"/>
    </location>
</feature>
<keyword evidence="9" id="KW-1185">Reference proteome</keyword>
<evidence type="ECO:0000256" key="2">
    <source>
        <dbReference type="ARBA" id="ARBA00022741"/>
    </source>
</evidence>
<gene>
    <name evidence="8" type="ORF">BMF94_3296</name>
</gene>
<evidence type="ECO:0000256" key="4">
    <source>
        <dbReference type="ARBA" id="ARBA00022840"/>
    </source>
</evidence>
<dbReference type="Pfam" id="PF00176">
    <property type="entry name" value="SNF2-rel_dom"/>
    <property type="match status" value="2"/>
</dbReference>
<keyword evidence="4" id="KW-0067">ATP-binding</keyword>
<feature type="region of interest" description="Disordered" evidence="6">
    <location>
        <begin position="681"/>
        <end position="740"/>
    </location>
</feature>
<evidence type="ECO:0000256" key="5">
    <source>
        <dbReference type="SAM" id="Coils"/>
    </source>
</evidence>
<dbReference type="GO" id="GO:0005524">
    <property type="term" value="F:ATP binding"/>
    <property type="evidence" value="ECO:0007669"/>
    <property type="project" value="UniProtKB-KW"/>
</dbReference>
<dbReference type="InterPro" id="IPR050628">
    <property type="entry name" value="SNF2_RAD54_helicase_TF"/>
</dbReference>
<dbReference type="STRING" id="741276.A0A2S5BAH0"/>
<name>A0A2S5BAH0_9BASI</name>
<dbReference type="InterPro" id="IPR000330">
    <property type="entry name" value="SNF2_N"/>
</dbReference>
<dbReference type="InterPro" id="IPR027417">
    <property type="entry name" value="P-loop_NTPase"/>
</dbReference>
<dbReference type="Proteomes" id="UP000237144">
    <property type="component" value="Unassembled WGS sequence"/>
</dbReference>
<accession>A0A2S5BAH0</accession>
<proteinExistence type="inferred from homology"/>
<protein>
    <recommendedName>
        <fullName evidence="7">Helicase C-terminal domain-containing protein</fullName>
    </recommendedName>
</protein>
<feature type="compositionally biased region" description="Basic and acidic residues" evidence="6">
    <location>
        <begin position="681"/>
        <end position="702"/>
    </location>
</feature>
<dbReference type="OrthoDB" id="448448at2759"/>
<comment type="similarity">
    <text evidence="1">Belongs to the SNF2/RAD54 helicase family.</text>
</comment>
<dbReference type="SMART" id="SM00490">
    <property type="entry name" value="HELICc"/>
    <property type="match status" value="1"/>
</dbReference>